<gene>
    <name evidence="2" type="ORF">D0Y65_026284</name>
    <name evidence="1" type="ORF">glysoja_040937</name>
</gene>
<proteinExistence type="predicted"/>
<accession>A0A0B2SN98</accession>
<protein>
    <recommendedName>
        <fullName evidence="4">HAT C-terminal dimerisation domain-containing protein</fullName>
    </recommendedName>
</protein>
<keyword evidence="3" id="KW-1185">Reference proteome</keyword>
<reference evidence="2 3" key="2">
    <citation type="submission" date="2018-09" db="EMBL/GenBank/DDBJ databases">
        <title>A high-quality reference genome of wild soybean provides a powerful tool to mine soybean genomes.</title>
        <authorList>
            <person name="Xie M."/>
            <person name="Chung C.Y.L."/>
            <person name="Li M.-W."/>
            <person name="Wong F.-L."/>
            <person name="Chan T.-F."/>
            <person name="Lam H.-M."/>
        </authorList>
    </citation>
    <scope>NUCLEOTIDE SEQUENCE [LARGE SCALE GENOMIC DNA]</scope>
    <source>
        <strain evidence="3">cv. W05</strain>
        <tissue evidence="2">Hypocotyl of etiolated seedlings</tissue>
    </source>
</reference>
<evidence type="ECO:0000313" key="2">
    <source>
        <dbReference type="EMBL" id="RZB86158.1"/>
    </source>
</evidence>
<dbReference type="Proteomes" id="UP000053555">
    <property type="component" value="Unassembled WGS sequence"/>
</dbReference>
<sequence>MNSTQLPILGTLQKRCWLIPTFTVPSESAFSVGGQVHRRLTQRITYTIAIKRENIEEIDKIEQEVVFPQDGGVSSSYPILYED</sequence>
<dbReference type="EMBL" id="QZWG01000010">
    <property type="protein sequence ID" value="RZB86158.1"/>
    <property type="molecule type" value="Genomic_DNA"/>
</dbReference>
<dbReference type="EMBL" id="KN641523">
    <property type="protein sequence ID" value="KHN46019.1"/>
    <property type="molecule type" value="Genomic_DNA"/>
</dbReference>
<dbReference type="Proteomes" id="UP000289340">
    <property type="component" value="Chromosome 10"/>
</dbReference>
<reference evidence="1" key="1">
    <citation type="submission" date="2014-07" db="EMBL/GenBank/DDBJ databases">
        <title>Identification of a novel salt tolerance gene in wild soybean by whole-genome sequencing.</title>
        <authorList>
            <person name="Lam H.-M."/>
            <person name="Qi X."/>
            <person name="Li M.-W."/>
            <person name="Liu X."/>
            <person name="Xie M."/>
            <person name="Ni M."/>
            <person name="Xu X."/>
        </authorList>
    </citation>
    <scope>NUCLEOTIDE SEQUENCE [LARGE SCALE GENOMIC DNA]</scope>
    <source>
        <tissue evidence="1">Root</tissue>
    </source>
</reference>
<dbReference type="AlphaFoldDB" id="A0A0B2SN98"/>
<evidence type="ECO:0000313" key="3">
    <source>
        <dbReference type="Proteomes" id="UP000289340"/>
    </source>
</evidence>
<name>A0A0B2SN98_GLYSO</name>
<evidence type="ECO:0000313" key="1">
    <source>
        <dbReference type="EMBL" id="KHN46019.1"/>
    </source>
</evidence>
<evidence type="ECO:0008006" key="4">
    <source>
        <dbReference type="Google" id="ProtNLM"/>
    </source>
</evidence>
<organism evidence="1">
    <name type="scientific">Glycine soja</name>
    <name type="common">Wild soybean</name>
    <dbReference type="NCBI Taxonomy" id="3848"/>
    <lineage>
        <taxon>Eukaryota</taxon>
        <taxon>Viridiplantae</taxon>
        <taxon>Streptophyta</taxon>
        <taxon>Embryophyta</taxon>
        <taxon>Tracheophyta</taxon>
        <taxon>Spermatophyta</taxon>
        <taxon>Magnoliopsida</taxon>
        <taxon>eudicotyledons</taxon>
        <taxon>Gunneridae</taxon>
        <taxon>Pentapetalae</taxon>
        <taxon>rosids</taxon>
        <taxon>fabids</taxon>
        <taxon>Fabales</taxon>
        <taxon>Fabaceae</taxon>
        <taxon>Papilionoideae</taxon>
        <taxon>50 kb inversion clade</taxon>
        <taxon>NPAAA clade</taxon>
        <taxon>indigoferoid/millettioid clade</taxon>
        <taxon>Phaseoleae</taxon>
        <taxon>Glycine</taxon>
        <taxon>Glycine subgen. Soja</taxon>
    </lineage>
</organism>